<dbReference type="Pfam" id="PF00657">
    <property type="entry name" value="Lipase_GDSL"/>
    <property type="match status" value="1"/>
</dbReference>
<feature type="chain" id="PRO_5004834382" description="Acetylesterase" evidence="2">
    <location>
        <begin position="19"/>
        <end position="351"/>
    </location>
</feature>
<dbReference type="InParanoid" id="W3X8D3"/>
<dbReference type="EMBL" id="KI912112">
    <property type="protein sequence ID" value="ETS81667.1"/>
    <property type="molecule type" value="Genomic_DNA"/>
</dbReference>
<dbReference type="OrthoDB" id="1600564at2759"/>
<organism evidence="3 4">
    <name type="scientific">Pestalotiopsis fici (strain W106-1 / CGMCC3.15140)</name>
    <dbReference type="NCBI Taxonomy" id="1229662"/>
    <lineage>
        <taxon>Eukaryota</taxon>
        <taxon>Fungi</taxon>
        <taxon>Dikarya</taxon>
        <taxon>Ascomycota</taxon>
        <taxon>Pezizomycotina</taxon>
        <taxon>Sordariomycetes</taxon>
        <taxon>Xylariomycetidae</taxon>
        <taxon>Amphisphaeriales</taxon>
        <taxon>Sporocadaceae</taxon>
        <taxon>Pestalotiopsis</taxon>
    </lineage>
</organism>
<dbReference type="InterPro" id="IPR001087">
    <property type="entry name" value="GDSL"/>
</dbReference>
<proteinExistence type="predicted"/>
<dbReference type="OMA" id="KYFVIMN"/>
<evidence type="ECO:0000256" key="2">
    <source>
        <dbReference type="SAM" id="SignalP"/>
    </source>
</evidence>
<dbReference type="InterPro" id="IPR051058">
    <property type="entry name" value="GDSL_Est/Lipase"/>
</dbReference>
<dbReference type="STRING" id="1229662.W3X8D3"/>
<dbReference type="eggNOG" id="ENOG502RY46">
    <property type="taxonomic scope" value="Eukaryota"/>
</dbReference>
<gene>
    <name evidence="3" type="ORF">PFICI_06669</name>
</gene>
<dbReference type="HOGENOM" id="CLU_015101_1_0_1"/>
<dbReference type="KEGG" id="pfy:PFICI_06669"/>
<dbReference type="InterPro" id="IPR036514">
    <property type="entry name" value="SGNH_hydro_sf"/>
</dbReference>
<dbReference type="AlphaFoldDB" id="W3X8D3"/>
<protein>
    <recommendedName>
        <fullName evidence="5">Acetylesterase</fullName>
    </recommendedName>
</protein>
<sequence>MKLLPFLLFSGAFASSRARRSLTTVSNLVSFGDSYTDEGRLSAYAANNGSTPPPGTSTAGSNFTSTGGYAWGHFVSQALGAKYYDYAVSGAFCSNEIFSRYLAGINRTFPSVLEDEIPSFLEDIAYINETTGTNTFYTDRESNNTVYALWIGTNDLGTNAFLTDSQKSGLTITDFVECIWQVFDTIYSTGGRHFVLLNEAPLEYSPLYAAPQNGGVGDDHYWTDKTTYNMTEYEQKMKEYTTNVNTIFDYGVPVEVKIKSRWPEATVTIFNVHQLILDIRNDPENYLEAPANVTGYYHSCTVDSSSCSNSENPLASFLWYDELHPSERTDEIIANEFVKLVSGNSLYATYW</sequence>
<dbReference type="RefSeq" id="XP_007833441.1">
    <property type="nucleotide sequence ID" value="XM_007835250.1"/>
</dbReference>
<keyword evidence="1" id="KW-0378">Hydrolase</keyword>
<dbReference type="Gene3D" id="3.40.50.1110">
    <property type="entry name" value="SGNH hydrolase"/>
    <property type="match status" value="1"/>
</dbReference>
<accession>W3X8D3</accession>
<dbReference type="GO" id="GO:0016788">
    <property type="term" value="F:hydrolase activity, acting on ester bonds"/>
    <property type="evidence" value="ECO:0007669"/>
    <property type="project" value="InterPro"/>
</dbReference>
<dbReference type="SUPFAM" id="SSF52266">
    <property type="entry name" value="SGNH hydrolase"/>
    <property type="match status" value="1"/>
</dbReference>
<dbReference type="Proteomes" id="UP000030651">
    <property type="component" value="Unassembled WGS sequence"/>
</dbReference>
<keyword evidence="2" id="KW-0732">Signal</keyword>
<dbReference type="CDD" id="cd01846">
    <property type="entry name" value="fatty_acyltransferase_like"/>
    <property type="match status" value="1"/>
</dbReference>
<dbReference type="PANTHER" id="PTHR45648:SF22">
    <property type="entry name" value="GDSL LIPASE_ACYLHYDROLASE FAMILY PROTEIN (AFU_ORTHOLOGUE AFUA_4G14700)"/>
    <property type="match status" value="1"/>
</dbReference>
<keyword evidence="4" id="KW-1185">Reference proteome</keyword>
<evidence type="ECO:0000313" key="4">
    <source>
        <dbReference type="Proteomes" id="UP000030651"/>
    </source>
</evidence>
<reference evidence="4" key="1">
    <citation type="journal article" date="2015" name="BMC Genomics">
        <title>Genomic and transcriptomic analysis of the endophytic fungus Pestalotiopsis fici reveals its lifestyle and high potential for synthesis of natural products.</title>
        <authorList>
            <person name="Wang X."/>
            <person name="Zhang X."/>
            <person name="Liu L."/>
            <person name="Xiang M."/>
            <person name="Wang W."/>
            <person name="Sun X."/>
            <person name="Che Y."/>
            <person name="Guo L."/>
            <person name="Liu G."/>
            <person name="Guo L."/>
            <person name="Wang C."/>
            <person name="Yin W.B."/>
            <person name="Stadler M."/>
            <person name="Zhang X."/>
            <person name="Liu X."/>
        </authorList>
    </citation>
    <scope>NUCLEOTIDE SEQUENCE [LARGE SCALE GENOMIC DNA]</scope>
    <source>
        <strain evidence="4">W106-1 / CGMCC3.15140</strain>
    </source>
</reference>
<name>W3X8D3_PESFW</name>
<feature type="signal peptide" evidence="2">
    <location>
        <begin position="1"/>
        <end position="18"/>
    </location>
</feature>
<evidence type="ECO:0000256" key="1">
    <source>
        <dbReference type="ARBA" id="ARBA00022801"/>
    </source>
</evidence>
<evidence type="ECO:0008006" key="5">
    <source>
        <dbReference type="Google" id="ProtNLM"/>
    </source>
</evidence>
<evidence type="ECO:0000313" key="3">
    <source>
        <dbReference type="EMBL" id="ETS81667.1"/>
    </source>
</evidence>
<dbReference type="GeneID" id="19271682"/>
<dbReference type="PANTHER" id="PTHR45648">
    <property type="entry name" value="GDSL LIPASE/ACYLHYDROLASE FAMILY PROTEIN (AFU_ORTHOLOGUE AFUA_4G14700)"/>
    <property type="match status" value="1"/>
</dbReference>